<evidence type="ECO:0000313" key="1">
    <source>
        <dbReference type="EMBL" id="KGN45777.1"/>
    </source>
</evidence>
<sequence>MIVVSRLAPAVVYDVSACETTSGLHFQLADHEGSESEMNGGRNFLDSKSAVMANRGLTGGFSGCNI</sequence>
<reference evidence="1 2" key="1">
    <citation type="journal article" date="2009" name="Nat. Genet.">
        <title>The genome of the cucumber, Cucumis sativus L.</title>
        <authorList>
            <person name="Huang S."/>
            <person name="Li R."/>
            <person name="Zhang Z."/>
            <person name="Li L."/>
            <person name="Gu X."/>
            <person name="Fan W."/>
            <person name="Lucas W.J."/>
            <person name="Wang X."/>
            <person name="Xie B."/>
            <person name="Ni P."/>
            <person name="Ren Y."/>
            <person name="Zhu H."/>
            <person name="Li J."/>
            <person name="Lin K."/>
            <person name="Jin W."/>
            <person name="Fei Z."/>
            <person name="Li G."/>
            <person name="Staub J."/>
            <person name="Kilian A."/>
            <person name="van der Vossen E.A."/>
            <person name="Wu Y."/>
            <person name="Guo J."/>
            <person name="He J."/>
            <person name="Jia Z."/>
            <person name="Ren Y."/>
            <person name="Tian G."/>
            <person name="Lu Y."/>
            <person name="Ruan J."/>
            <person name="Qian W."/>
            <person name="Wang M."/>
            <person name="Huang Q."/>
            <person name="Li B."/>
            <person name="Xuan Z."/>
            <person name="Cao J."/>
            <person name="Asan"/>
            <person name="Wu Z."/>
            <person name="Zhang J."/>
            <person name="Cai Q."/>
            <person name="Bai Y."/>
            <person name="Zhao B."/>
            <person name="Han Y."/>
            <person name="Li Y."/>
            <person name="Li X."/>
            <person name="Wang S."/>
            <person name="Shi Q."/>
            <person name="Liu S."/>
            <person name="Cho W.K."/>
            <person name="Kim J.Y."/>
            <person name="Xu Y."/>
            <person name="Heller-Uszynska K."/>
            <person name="Miao H."/>
            <person name="Cheng Z."/>
            <person name="Zhang S."/>
            <person name="Wu J."/>
            <person name="Yang Y."/>
            <person name="Kang H."/>
            <person name="Li M."/>
            <person name="Liang H."/>
            <person name="Ren X."/>
            <person name="Shi Z."/>
            <person name="Wen M."/>
            <person name="Jian M."/>
            <person name="Yang H."/>
            <person name="Zhang G."/>
            <person name="Yang Z."/>
            <person name="Chen R."/>
            <person name="Liu S."/>
            <person name="Li J."/>
            <person name="Ma L."/>
            <person name="Liu H."/>
            <person name="Zhou Y."/>
            <person name="Zhao J."/>
            <person name="Fang X."/>
            <person name="Li G."/>
            <person name="Fang L."/>
            <person name="Li Y."/>
            <person name="Liu D."/>
            <person name="Zheng H."/>
            <person name="Zhang Y."/>
            <person name="Qin N."/>
            <person name="Li Z."/>
            <person name="Yang G."/>
            <person name="Yang S."/>
            <person name="Bolund L."/>
            <person name="Kristiansen K."/>
            <person name="Zheng H."/>
            <person name="Li S."/>
            <person name="Zhang X."/>
            <person name="Yang H."/>
            <person name="Wang J."/>
            <person name="Sun R."/>
            <person name="Zhang B."/>
            <person name="Jiang S."/>
            <person name="Wang J."/>
            <person name="Du Y."/>
            <person name="Li S."/>
        </authorList>
    </citation>
    <scope>NUCLEOTIDE SEQUENCE [LARGE SCALE GENOMIC DNA]</scope>
    <source>
        <strain evidence="2">cv. 9930</strain>
    </source>
</reference>
<gene>
    <name evidence="1" type="ORF">Csa_6G011030</name>
</gene>
<proteinExistence type="predicted"/>
<evidence type="ECO:0000313" key="2">
    <source>
        <dbReference type="Proteomes" id="UP000029981"/>
    </source>
</evidence>
<organism evidence="1 2">
    <name type="scientific">Cucumis sativus</name>
    <name type="common">Cucumber</name>
    <dbReference type="NCBI Taxonomy" id="3659"/>
    <lineage>
        <taxon>Eukaryota</taxon>
        <taxon>Viridiplantae</taxon>
        <taxon>Streptophyta</taxon>
        <taxon>Embryophyta</taxon>
        <taxon>Tracheophyta</taxon>
        <taxon>Spermatophyta</taxon>
        <taxon>Magnoliopsida</taxon>
        <taxon>eudicotyledons</taxon>
        <taxon>Gunneridae</taxon>
        <taxon>Pentapetalae</taxon>
        <taxon>rosids</taxon>
        <taxon>fabids</taxon>
        <taxon>Cucurbitales</taxon>
        <taxon>Cucurbitaceae</taxon>
        <taxon>Benincaseae</taxon>
        <taxon>Cucumis</taxon>
    </lineage>
</organism>
<reference evidence="1 2" key="2">
    <citation type="journal article" date="2009" name="PLoS ONE">
        <title>An integrated genetic and cytogenetic map of the cucumber genome.</title>
        <authorList>
            <person name="Ren Y."/>
            <person name="Zhang Z."/>
            <person name="Liu J."/>
            <person name="Staub J.E."/>
            <person name="Han Y."/>
            <person name="Cheng Z."/>
            <person name="Li X."/>
            <person name="Lu J."/>
            <person name="Miao H."/>
            <person name="Kang H."/>
            <person name="Xie B."/>
            <person name="Gu X."/>
            <person name="Wang X."/>
            <person name="Du Y."/>
            <person name="Jin W."/>
            <person name="Huang S."/>
        </authorList>
    </citation>
    <scope>NUCLEOTIDE SEQUENCE [LARGE SCALE GENOMIC DNA]</scope>
    <source>
        <strain evidence="2">cv. 9930</strain>
    </source>
</reference>
<reference evidence="1 2" key="3">
    <citation type="journal article" date="2010" name="BMC Genomics">
        <title>Transcriptome sequencing and comparative analysis of cucumber flowers with different sex types.</title>
        <authorList>
            <person name="Guo S."/>
            <person name="Zheng Y."/>
            <person name="Joung J.G."/>
            <person name="Liu S."/>
            <person name="Zhang Z."/>
            <person name="Crasta O.R."/>
            <person name="Sobral B.W."/>
            <person name="Xu Y."/>
            <person name="Huang S."/>
            <person name="Fei Z."/>
        </authorList>
    </citation>
    <scope>NUCLEOTIDE SEQUENCE [LARGE SCALE GENOMIC DNA]</scope>
    <source>
        <strain evidence="2">cv. 9930</strain>
    </source>
</reference>
<dbReference type="EMBL" id="CM002927">
    <property type="protein sequence ID" value="KGN45777.1"/>
    <property type="molecule type" value="Genomic_DNA"/>
</dbReference>
<dbReference type="AlphaFoldDB" id="A0A0A0KBK7"/>
<dbReference type="Gramene" id="KGN45777">
    <property type="protein sequence ID" value="KGN45777"/>
    <property type="gene ID" value="Csa_6G011030"/>
</dbReference>
<dbReference type="Proteomes" id="UP000029981">
    <property type="component" value="Chromosome 6"/>
</dbReference>
<protein>
    <submittedName>
        <fullName evidence="1">Uncharacterized protein</fullName>
    </submittedName>
</protein>
<accession>A0A0A0KBK7</accession>
<keyword evidence="2" id="KW-1185">Reference proteome</keyword>
<reference evidence="1 2" key="4">
    <citation type="journal article" date="2011" name="BMC Genomics">
        <title>RNA-Seq improves annotation of protein-coding genes in the cucumber genome.</title>
        <authorList>
            <person name="Li Z."/>
            <person name="Zhang Z."/>
            <person name="Yan P."/>
            <person name="Huang S."/>
            <person name="Fei Z."/>
            <person name="Lin K."/>
        </authorList>
    </citation>
    <scope>NUCLEOTIDE SEQUENCE [LARGE SCALE GENOMIC DNA]</scope>
    <source>
        <strain evidence="2">cv. 9930</strain>
    </source>
</reference>
<name>A0A0A0KBK7_CUCSA</name>